<protein>
    <recommendedName>
        <fullName evidence="1">FBD domain-containing protein</fullName>
    </recommendedName>
</protein>
<dbReference type="SUPFAM" id="SSF52047">
    <property type="entry name" value="RNI-like"/>
    <property type="match status" value="1"/>
</dbReference>
<organism evidence="2 3">
    <name type="scientific">Microthlaspi erraticum</name>
    <dbReference type="NCBI Taxonomy" id="1685480"/>
    <lineage>
        <taxon>Eukaryota</taxon>
        <taxon>Viridiplantae</taxon>
        <taxon>Streptophyta</taxon>
        <taxon>Embryophyta</taxon>
        <taxon>Tracheophyta</taxon>
        <taxon>Spermatophyta</taxon>
        <taxon>Magnoliopsida</taxon>
        <taxon>eudicotyledons</taxon>
        <taxon>Gunneridae</taxon>
        <taxon>Pentapetalae</taxon>
        <taxon>rosids</taxon>
        <taxon>malvids</taxon>
        <taxon>Brassicales</taxon>
        <taxon>Brassicaceae</taxon>
        <taxon>Coluteocarpeae</taxon>
        <taxon>Microthlaspi</taxon>
    </lineage>
</organism>
<name>A0A6D2IJC5_9BRAS</name>
<dbReference type="OrthoDB" id="1025573at2759"/>
<gene>
    <name evidence="2" type="ORF">MERR_LOCUS15346</name>
</gene>
<dbReference type="SMART" id="SM00579">
    <property type="entry name" value="FBD"/>
    <property type="match status" value="1"/>
</dbReference>
<evidence type="ECO:0000259" key="1">
    <source>
        <dbReference type="SMART" id="SM00579"/>
    </source>
</evidence>
<evidence type="ECO:0000313" key="2">
    <source>
        <dbReference type="EMBL" id="CAA7028111.1"/>
    </source>
</evidence>
<sequence>MLLSKRWRFLWTMLPKLDFDYGSKIKPSEYDKFVKYVDRSLALSRAPVLETLKFKAGPRCSSEELTTWIRMGMVRHVRELEISDCSIILPKSLYTYEKLEVLKLSYVMVRDVPIDFCFASLKSLHLVCVMYGIKEYYCKLFSSCPVLEELVLDITEKCFSMTSFRVEIPTLQRLSILVVCNPHYHKIVINVPSLKYLNFVDSYDNLCLFENMPEVVEANVNVVYENPEKLLDSLPSVKRLSLCLSASMLQHRIRFYHLLLLELCVSASGWWNLLTWMLESSPKLQVLKLCECKEHLGTIHSDASMKGRWRGPSSDSECLMFHLHTFKWKNYNGKDKEIVAYILKNARELKTAGFSWRWCSKEEQSRRLSGLVSLPRASSSCQLILA</sequence>
<evidence type="ECO:0000313" key="3">
    <source>
        <dbReference type="Proteomes" id="UP000467841"/>
    </source>
</evidence>
<dbReference type="Gene3D" id="3.80.10.10">
    <property type="entry name" value="Ribonuclease Inhibitor"/>
    <property type="match status" value="1"/>
</dbReference>
<dbReference type="InterPro" id="IPR055411">
    <property type="entry name" value="LRR_FXL15/At3g58940/PEG3-like"/>
</dbReference>
<accession>A0A6D2IJC5</accession>
<dbReference type="AlphaFoldDB" id="A0A6D2IJC5"/>
<keyword evidence="3" id="KW-1185">Reference proteome</keyword>
<dbReference type="Proteomes" id="UP000467841">
    <property type="component" value="Unassembled WGS sequence"/>
</dbReference>
<proteinExistence type="predicted"/>
<dbReference type="InterPro" id="IPR050232">
    <property type="entry name" value="FBL13/AtMIF1-like"/>
</dbReference>
<dbReference type="PANTHER" id="PTHR31900">
    <property type="entry name" value="F-BOX/RNI SUPERFAMILY PROTEIN-RELATED"/>
    <property type="match status" value="1"/>
</dbReference>
<dbReference type="Pfam" id="PF08387">
    <property type="entry name" value="FBD"/>
    <property type="match status" value="1"/>
</dbReference>
<dbReference type="EMBL" id="CACVBM020001063">
    <property type="protein sequence ID" value="CAA7028111.1"/>
    <property type="molecule type" value="Genomic_DNA"/>
</dbReference>
<dbReference type="Pfam" id="PF24758">
    <property type="entry name" value="LRR_At5g56370"/>
    <property type="match status" value="1"/>
</dbReference>
<feature type="domain" description="FBD" evidence="1">
    <location>
        <begin position="317"/>
        <end position="386"/>
    </location>
</feature>
<comment type="caution">
    <text evidence="2">The sequence shown here is derived from an EMBL/GenBank/DDBJ whole genome shotgun (WGS) entry which is preliminary data.</text>
</comment>
<dbReference type="InterPro" id="IPR032675">
    <property type="entry name" value="LRR_dom_sf"/>
</dbReference>
<reference evidence="2" key="1">
    <citation type="submission" date="2020-01" db="EMBL/GenBank/DDBJ databases">
        <authorList>
            <person name="Mishra B."/>
        </authorList>
    </citation>
    <scope>NUCLEOTIDE SEQUENCE [LARGE SCALE GENOMIC DNA]</scope>
</reference>
<dbReference type="PANTHER" id="PTHR31900:SF34">
    <property type="entry name" value="EMB|CAB62440.1-RELATED"/>
    <property type="match status" value="1"/>
</dbReference>
<dbReference type="InterPro" id="IPR006566">
    <property type="entry name" value="FBD"/>
</dbReference>